<feature type="region of interest" description="Disordered" evidence="1">
    <location>
        <begin position="1"/>
        <end position="22"/>
    </location>
</feature>
<evidence type="ECO:0000313" key="2">
    <source>
        <dbReference type="EMBL" id="CAK9250434.1"/>
    </source>
</evidence>
<evidence type="ECO:0000313" key="3">
    <source>
        <dbReference type="Proteomes" id="UP001497444"/>
    </source>
</evidence>
<gene>
    <name evidence="2" type="ORF">CSSPJE1EN1_LOCUS25812</name>
</gene>
<organism evidence="2 3">
    <name type="scientific">Sphagnum jensenii</name>
    <dbReference type="NCBI Taxonomy" id="128206"/>
    <lineage>
        <taxon>Eukaryota</taxon>
        <taxon>Viridiplantae</taxon>
        <taxon>Streptophyta</taxon>
        <taxon>Embryophyta</taxon>
        <taxon>Bryophyta</taxon>
        <taxon>Sphagnophytina</taxon>
        <taxon>Sphagnopsida</taxon>
        <taxon>Sphagnales</taxon>
        <taxon>Sphagnaceae</taxon>
        <taxon>Sphagnum</taxon>
    </lineage>
</organism>
<comment type="caution">
    <text evidence="2">The sequence shown here is derived from an EMBL/GenBank/DDBJ whole genome shotgun (WGS) entry which is preliminary data.</text>
</comment>
<keyword evidence="3" id="KW-1185">Reference proteome</keyword>
<accession>A0ABP0V7S9</accession>
<evidence type="ECO:0000256" key="1">
    <source>
        <dbReference type="SAM" id="MobiDB-lite"/>
    </source>
</evidence>
<sequence>MARNAASFAGFPVPKKRRQSSNRVKTLMASALKNITQLYQYDPSSVVDFSPIIQTFANINEEQAQDLAKIRGLWQHHRGD</sequence>
<name>A0ABP0V7S9_9BRYO</name>
<dbReference type="Proteomes" id="UP001497444">
    <property type="component" value="Unassembled WGS sequence"/>
</dbReference>
<dbReference type="EMBL" id="CAXAQS010000168">
    <property type="protein sequence ID" value="CAK9250434.1"/>
    <property type="molecule type" value="Genomic_DNA"/>
</dbReference>
<protein>
    <submittedName>
        <fullName evidence="2">Uncharacterized protein</fullName>
    </submittedName>
</protein>
<reference evidence="2" key="1">
    <citation type="submission" date="2024-02" db="EMBL/GenBank/DDBJ databases">
        <authorList>
            <consortium name="ELIXIR-Norway"/>
            <consortium name="Elixir Norway"/>
        </authorList>
    </citation>
    <scope>NUCLEOTIDE SEQUENCE</scope>
</reference>
<proteinExistence type="predicted"/>